<protein>
    <submittedName>
        <fullName evidence="2">Uncharacterized protein</fullName>
    </submittedName>
</protein>
<evidence type="ECO:0000256" key="1">
    <source>
        <dbReference type="SAM" id="Phobius"/>
    </source>
</evidence>
<accession>A0A317KUI5</accession>
<feature type="transmembrane region" description="Helical" evidence="1">
    <location>
        <begin position="20"/>
        <end position="45"/>
    </location>
</feature>
<dbReference type="RefSeq" id="WP_054788593.1">
    <property type="nucleotide sequence ID" value="NZ_JAJUIE010000085.1"/>
</dbReference>
<dbReference type="OrthoDB" id="1925744at2"/>
<evidence type="ECO:0000313" key="3">
    <source>
        <dbReference type="Proteomes" id="UP000245624"/>
    </source>
</evidence>
<feature type="transmembrane region" description="Helical" evidence="1">
    <location>
        <begin position="78"/>
        <end position="96"/>
    </location>
</feature>
<name>A0A317KUI5_9BACI</name>
<organism evidence="2 3">
    <name type="scientific">Gracilibacillus dipsosauri</name>
    <dbReference type="NCBI Taxonomy" id="178340"/>
    <lineage>
        <taxon>Bacteria</taxon>
        <taxon>Bacillati</taxon>
        <taxon>Bacillota</taxon>
        <taxon>Bacilli</taxon>
        <taxon>Bacillales</taxon>
        <taxon>Bacillaceae</taxon>
        <taxon>Gracilibacillus</taxon>
    </lineage>
</organism>
<proteinExistence type="predicted"/>
<keyword evidence="1" id="KW-0812">Transmembrane</keyword>
<reference evidence="2 3" key="1">
    <citation type="submission" date="2018-05" db="EMBL/GenBank/DDBJ databases">
        <title>Genomic analysis of Gracilibacillus dipsosauri DD1 reveals novel features of a salt-tolerant amylase.</title>
        <authorList>
            <person name="Deutch C.E."/>
            <person name="Yang S."/>
        </authorList>
    </citation>
    <scope>NUCLEOTIDE SEQUENCE [LARGE SCALE GENOMIC DNA]</scope>
    <source>
        <strain evidence="2 3">DD1</strain>
    </source>
</reference>
<comment type="caution">
    <text evidence="2">The sequence shown here is derived from an EMBL/GenBank/DDBJ whole genome shotgun (WGS) entry which is preliminary data.</text>
</comment>
<keyword evidence="1" id="KW-0472">Membrane</keyword>
<keyword evidence="3" id="KW-1185">Reference proteome</keyword>
<dbReference type="AlphaFoldDB" id="A0A317KUI5"/>
<keyword evidence="1" id="KW-1133">Transmembrane helix</keyword>
<dbReference type="EMBL" id="QGTD01000019">
    <property type="protein sequence ID" value="PWU67065.1"/>
    <property type="molecule type" value="Genomic_DNA"/>
</dbReference>
<evidence type="ECO:0000313" key="2">
    <source>
        <dbReference type="EMBL" id="PWU67065.1"/>
    </source>
</evidence>
<feature type="transmembrane region" description="Helical" evidence="1">
    <location>
        <begin position="57"/>
        <end position="72"/>
    </location>
</feature>
<dbReference type="Proteomes" id="UP000245624">
    <property type="component" value="Unassembled WGS sequence"/>
</dbReference>
<sequence>MLISGVLKLIGAGFEFFLGIPGYGGVFILSLLWTPLLFMLIYHIVTLVISKNNHTPIWGPIVGIIASTLGIIPGLGMLLHWAAFICLLIDGILVFTNKRD</sequence>
<gene>
    <name evidence="2" type="ORF">DLJ74_17760</name>
</gene>